<comment type="caution">
    <text evidence="5">The sequence shown here is derived from an EMBL/GenBank/DDBJ whole genome shotgun (WGS) entry which is preliminary data.</text>
</comment>
<evidence type="ECO:0000256" key="1">
    <source>
        <dbReference type="SAM" id="Phobius"/>
    </source>
</evidence>
<dbReference type="PROSITE" id="PS50883">
    <property type="entry name" value="EAL"/>
    <property type="match status" value="1"/>
</dbReference>
<dbReference type="Gene3D" id="6.10.340.10">
    <property type="match status" value="1"/>
</dbReference>
<sequence length="778" mass="83747">MKHRPIYSGLAGRILGLFLALMLVVQSLGFLSIRHSIEANARALLEDELEVGERVLQRLLAQSAQQLQQGAALLAADYGFRAAVNSEDSATIQDALANQSGRIGATLAAWLGPDLQVRAVSGGDEALRQALGQLPRQADGSPQLSQWLLVDQQAYQVVTVPMKAPLLVGWVVMGFPLTDAAPKDLHGLSDLHMAWLKISPSQTRVVASSLPGLSASNLAQWPLGAGQAQVAGVAVQSHAVSWLKTPEGELRAVLWRSVDAAVAPYRRLQWLLLGITLLGLCVLVAGSVWTARRVTRPLQALVDASRRVGEGDFKTPIALPQADDEVTELAQAFEQMRGNVDARNEAIRSLAFTDTLTGLPNRARFSEALQEALDEGGLPAAVLLLNLDRLQQVNNNLGYDSGNQVLVQVAERLQSVATPRRGLVARFSADDFALLLPHAGVAEAEQAAAEIHEALVPPLLLNEHPVDVSAGIGMATYPAHGETPAVLLSHAEMAMHAAKQRKLGSLVYSPELNASSAQTLSLLGELRRAVREGELRLFVQPKLAVGSGRIVGGEALVRWQHPQRGMVPPMQFIPFAEDTGFIHTLTLWVVEEAARIVAAWRTQGFEGRLSINLSTHDIAKPDLLDQLDARSAAAGVPPSALCLEITESAIMSDPQRAVQTLQALQARGYKLSIDDFGTGYSSYATLKTLPVHELKIDMSFVRAMEREPKDAMIVRSIVELGHNLGLSVVAEGVENATVLERLHAMGCDEAQGWHIGKPMPAAELDAWLQQRQTAATPG</sequence>
<dbReference type="SUPFAM" id="SSF55073">
    <property type="entry name" value="Nucleotide cyclase"/>
    <property type="match status" value="1"/>
</dbReference>
<dbReference type="InterPro" id="IPR050706">
    <property type="entry name" value="Cyclic-di-GMP_PDE-like"/>
</dbReference>
<evidence type="ECO:0000259" key="2">
    <source>
        <dbReference type="PROSITE" id="PS50883"/>
    </source>
</evidence>
<keyword evidence="6" id="KW-1185">Reference proteome</keyword>
<dbReference type="InterPro" id="IPR000160">
    <property type="entry name" value="GGDEF_dom"/>
</dbReference>
<evidence type="ECO:0000259" key="4">
    <source>
        <dbReference type="PROSITE" id="PS50887"/>
    </source>
</evidence>
<dbReference type="InterPro" id="IPR035919">
    <property type="entry name" value="EAL_sf"/>
</dbReference>
<dbReference type="InterPro" id="IPR001633">
    <property type="entry name" value="EAL_dom"/>
</dbReference>
<feature type="domain" description="HAMP" evidence="3">
    <location>
        <begin position="292"/>
        <end position="345"/>
    </location>
</feature>
<dbReference type="Proteomes" id="UP000672097">
    <property type="component" value="Unassembled WGS sequence"/>
</dbReference>
<feature type="domain" description="EAL" evidence="2">
    <location>
        <begin position="519"/>
        <end position="772"/>
    </location>
</feature>
<dbReference type="PROSITE" id="PS50885">
    <property type="entry name" value="HAMP"/>
    <property type="match status" value="1"/>
</dbReference>
<evidence type="ECO:0000259" key="3">
    <source>
        <dbReference type="PROSITE" id="PS50885"/>
    </source>
</evidence>
<name>A0ABS5DZ33_9BURK</name>
<dbReference type="PANTHER" id="PTHR33121:SF71">
    <property type="entry name" value="OXYGEN SENSOR PROTEIN DOSP"/>
    <property type="match status" value="1"/>
</dbReference>
<dbReference type="RefSeq" id="WP_210809754.1">
    <property type="nucleotide sequence ID" value="NZ_JAGQDG010000005.1"/>
</dbReference>
<dbReference type="Gene3D" id="3.30.70.270">
    <property type="match status" value="1"/>
</dbReference>
<dbReference type="SMART" id="SM00052">
    <property type="entry name" value="EAL"/>
    <property type="match status" value="1"/>
</dbReference>
<keyword evidence="1" id="KW-1133">Transmembrane helix</keyword>
<protein>
    <submittedName>
        <fullName evidence="5">EAL domain-containing protein</fullName>
    </submittedName>
</protein>
<dbReference type="Pfam" id="PF00563">
    <property type="entry name" value="EAL"/>
    <property type="match status" value="1"/>
</dbReference>
<keyword evidence="1" id="KW-0472">Membrane</keyword>
<proteinExistence type="predicted"/>
<dbReference type="Gene3D" id="3.20.20.450">
    <property type="entry name" value="EAL domain"/>
    <property type="match status" value="1"/>
</dbReference>
<dbReference type="Pfam" id="PF00672">
    <property type="entry name" value="HAMP"/>
    <property type="match status" value="1"/>
</dbReference>
<evidence type="ECO:0000313" key="6">
    <source>
        <dbReference type="Proteomes" id="UP000672097"/>
    </source>
</evidence>
<keyword evidence="1" id="KW-0812">Transmembrane</keyword>
<dbReference type="CDD" id="cd06225">
    <property type="entry name" value="HAMP"/>
    <property type="match status" value="1"/>
</dbReference>
<dbReference type="Pfam" id="PF00990">
    <property type="entry name" value="GGDEF"/>
    <property type="match status" value="1"/>
</dbReference>
<dbReference type="PROSITE" id="PS50887">
    <property type="entry name" value="GGDEF"/>
    <property type="match status" value="1"/>
</dbReference>
<gene>
    <name evidence="5" type="ORF">KAK11_13745</name>
</gene>
<dbReference type="PANTHER" id="PTHR33121">
    <property type="entry name" value="CYCLIC DI-GMP PHOSPHODIESTERASE PDEF"/>
    <property type="match status" value="1"/>
</dbReference>
<dbReference type="InterPro" id="IPR029150">
    <property type="entry name" value="dCache_3"/>
</dbReference>
<dbReference type="EMBL" id="JAGQDG010000005">
    <property type="protein sequence ID" value="MBQ0936399.1"/>
    <property type="molecule type" value="Genomic_DNA"/>
</dbReference>
<dbReference type="InterPro" id="IPR043128">
    <property type="entry name" value="Rev_trsase/Diguanyl_cyclase"/>
</dbReference>
<dbReference type="NCBIfam" id="TIGR00254">
    <property type="entry name" value="GGDEF"/>
    <property type="match status" value="1"/>
</dbReference>
<dbReference type="InterPro" id="IPR003660">
    <property type="entry name" value="HAMP_dom"/>
</dbReference>
<dbReference type="CDD" id="cd01948">
    <property type="entry name" value="EAL"/>
    <property type="match status" value="1"/>
</dbReference>
<dbReference type="SMART" id="SM00304">
    <property type="entry name" value="HAMP"/>
    <property type="match status" value="1"/>
</dbReference>
<reference evidence="5 6" key="1">
    <citation type="submission" date="2021-04" db="EMBL/GenBank/DDBJ databases">
        <title>The genome sequence of type strain Ideonella paludis KCTC 32238.</title>
        <authorList>
            <person name="Liu Y."/>
        </authorList>
    </citation>
    <scope>NUCLEOTIDE SEQUENCE [LARGE SCALE GENOMIC DNA]</scope>
    <source>
        <strain evidence="5 6">KCTC 32238</strain>
    </source>
</reference>
<organism evidence="5 6">
    <name type="scientific">Ideonella paludis</name>
    <dbReference type="NCBI Taxonomy" id="1233411"/>
    <lineage>
        <taxon>Bacteria</taxon>
        <taxon>Pseudomonadati</taxon>
        <taxon>Pseudomonadota</taxon>
        <taxon>Betaproteobacteria</taxon>
        <taxon>Burkholderiales</taxon>
        <taxon>Sphaerotilaceae</taxon>
        <taxon>Ideonella</taxon>
    </lineage>
</organism>
<accession>A0ABS5DZ33</accession>
<feature type="domain" description="GGDEF" evidence="4">
    <location>
        <begin position="378"/>
        <end position="511"/>
    </location>
</feature>
<feature type="transmembrane region" description="Helical" evidence="1">
    <location>
        <begin position="270"/>
        <end position="289"/>
    </location>
</feature>
<dbReference type="Pfam" id="PF14827">
    <property type="entry name" value="dCache_3"/>
    <property type="match status" value="1"/>
</dbReference>
<dbReference type="InterPro" id="IPR029787">
    <property type="entry name" value="Nucleotide_cyclase"/>
</dbReference>
<dbReference type="SUPFAM" id="SSF158472">
    <property type="entry name" value="HAMP domain-like"/>
    <property type="match status" value="1"/>
</dbReference>
<evidence type="ECO:0000313" key="5">
    <source>
        <dbReference type="EMBL" id="MBQ0936399.1"/>
    </source>
</evidence>
<dbReference type="CDD" id="cd01949">
    <property type="entry name" value="GGDEF"/>
    <property type="match status" value="1"/>
</dbReference>
<feature type="transmembrane region" description="Helical" evidence="1">
    <location>
        <begin position="6"/>
        <end position="25"/>
    </location>
</feature>
<dbReference type="SUPFAM" id="SSF141868">
    <property type="entry name" value="EAL domain-like"/>
    <property type="match status" value="1"/>
</dbReference>
<dbReference type="SMART" id="SM00267">
    <property type="entry name" value="GGDEF"/>
    <property type="match status" value="1"/>
</dbReference>